<sequence length="144" mass="15967">MGGRTLNIFSAYMPQVGFDEEVKKRFREDLDEVVRVILHSEKLVISGDFIGHIGLATSSFDGVHRGFGFGVRNKGGVSLLDFAKAFELGDRGICKNYKVIPSENLSIQHQLLAINLEIKREGKKKKTSYDRLSVKLGGLTPTKA</sequence>
<name>A0AAV9K8V0_9SOLN</name>
<keyword evidence="2" id="KW-1185">Reference proteome</keyword>
<evidence type="ECO:0000313" key="1">
    <source>
        <dbReference type="EMBL" id="KAK4709717.1"/>
    </source>
</evidence>
<reference evidence="1 2" key="1">
    <citation type="submission" date="2023-10" db="EMBL/GenBank/DDBJ databases">
        <title>Genome-Wide Identification Analysis in wild type Solanum Pinnatisectum Reveals Some Genes Defensing Phytophthora Infestans.</title>
        <authorList>
            <person name="Sun C."/>
        </authorList>
    </citation>
    <scope>NUCLEOTIDE SEQUENCE [LARGE SCALE GENOMIC DNA]</scope>
    <source>
        <strain evidence="1">LQN</strain>
        <tissue evidence="1">Leaf</tissue>
    </source>
</reference>
<accession>A0AAV9K8V0</accession>
<proteinExistence type="predicted"/>
<dbReference type="AlphaFoldDB" id="A0AAV9K8V0"/>
<dbReference type="PANTHER" id="PTHR23227:SF67">
    <property type="entry name" value="CRANIOFACIAL DEVELOPMENT PROTEIN 2-LIKE"/>
    <property type="match status" value="1"/>
</dbReference>
<dbReference type="InterPro" id="IPR036691">
    <property type="entry name" value="Endo/exonu/phosph_ase_sf"/>
</dbReference>
<organism evidence="1 2">
    <name type="scientific">Solanum pinnatisectum</name>
    <name type="common">tansyleaf nightshade</name>
    <dbReference type="NCBI Taxonomy" id="50273"/>
    <lineage>
        <taxon>Eukaryota</taxon>
        <taxon>Viridiplantae</taxon>
        <taxon>Streptophyta</taxon>
        <taxon>Embryophyta</taxon>
        <taxon>Tracheophyta</taxon>
        <taxon>Spermatophyta</taxon>
        <taxon>Magnoliopsida</taxon>
        <taxon>eudicotyledons</taxon>
        <taxon>Gunneridae</taxon>
        <taxon>Pentapetalae</taxon>
        <taxon>asterids</taxon>
        <taxon>lamiids</taxon>
        <taxon>Solanales</taxon>
        <taxon>Solanaceae</taxon>
        <taxon>Solanoideae</taxon>
        <taxon>Solaneae</taxon>
        <taxon>Solanum</taxon>
    </lineage>
</organism>
<dbReference type="InterPro" id="IPR027124">
    <property type="entry name" value="Swc5/CFDP1/2"/>
</dbReference>
<evidence type="ECO:0000313" key="2">
    <source>
        <dbReference type="Proteomes" id="UP001311915"/>
    </source>
</evidence>
<dbReference type="EMBL" id="JAWPEI010000011">
    <property type="protein sequence ID" value="KAK4709717.1"/>
    <property type="molecule type" value="Genomic_DNA"/>
</dbReference>
<dbReference type="PANTHER" id="PTHR23227">
    <property type="entry name" value="BUCENTAUR RELATED"/>
    <property type="match status" value="1"/>
</dbReference>
<comment type="caution">
    <text evidence="1">The sequence shown here is derived from an EMBL/GenBank/DDBJ whole genome shotgun (WGS) entry which is preliminary data.</text>
</comment>
<dbReference type="Gene3D" id="3.60.10.10">
    <property type="entry name" value="Endonuclease/exonuclease/phosphatase"/>
    <property type="match status" value="1"/>
</dbReference>
<protein>
    <submittedName>
        <fullName evidence="1">Uncharacterized protein</fullName>
    </submittedName>
</protein>
<dbReference type="Proteomes" id="UP001311915">
    <property type="component" value="Unassembled WGS sequence"/>
</dbReference>
<gene>
    <name evidence="1" type="ORF">R3W88_004230</name>
</gene>